<dbReference type="InterPro" id="IPR036565">
    <property type="entry name" value="Mur-like_cat_sf"/>
</dbReference>
<evidence type="ECO:0000259" key="1">
    <source>
        <dbReference type="Pfam" id="PF08245"/>
    </source>
</evidence>
<dbReference type="Gene3D" id="3.40.1190.10">
    <property type="entry name" value="Mur-like, catalytic domain"/>
    <property type="match status" value="1"/>
</dbReference>
<dbReference type="HAMAP" id="MF_02214">
    <property type="entry name" value="Lipid_II_synth_MurT"/>
    <property type="match status" value="1"/>
</dbReference>
<dbReference type="PANTHER" id="PTHR23135">
    <property type="entry name" value="MUR LIGASE FAMILY MEMBER"/>
    <property type="match status" value="1"/>
</dbReference>
<dbReference type="Pfam" id="PF08245">
    <property type="entry name" value="Mur_ligase_M"/>
    <property type="match status" value="1"/>
</dbReference>
<dbReference type="GO" id="GO:0016881">
    <property type="term" value="F:acid-amino acid ligase activity"/>
    <property type="evidence" value="ECO:0007669"/>
    <property type="project" value="InterPro"/>
</dbReference>
<dbReference type="GO" id="GO:0005524">
    <property type="term" value="F:ATP binding"/>
    <property type="evidence" value="ECO:0007669"/>
    <property type="project" value="InterPro"/>
</dbReference>
<gene>
    <name evidence="3" type="ORF">UFOPK2032_00372</name>
</gene>
<name>A0A6J6ITL7_9ZZZZ</name>
<dbReference type="InterPro" id="IPR013221">
    <property type="entry name" value="Mur_ligase_cen"/>
</dbReference>
<dbReference type="Pfam" id="PF08353">
    <property type="entry name" value="MurT_C"/>
    <property type="match status" value="1"/>
</dbReference>
<dbReference type="PANTHER" id="PTHR23135:SF7">
    <property type="entry name" value="LIPID II ISOGLUTAMINYL SYNTHASE (GLUTAMINE-HYDROLYZING) SUBUNIT MURT"/>
    <property type="match status" value="1"/>
</dbReference>
<dbReference type="InterPro" id="IPR043703">
    <property type="entry name" value="Lipid_II_synth_MurT"/>
</dbReference>
<dbReference type="InterPro" id="IPR013564">
    <property type="entry name" value="MurT_C"/>
</dbReference>
<evidence type="ECO:0000313" key="3">
    <source>
        <dbReference type="EMBL" id="CAB4627758.1"/>
    </source>
</evidence>
<sequence length="421" mass="44861">MRLFLAVLIGKAIRVVAKLRGGGSALPGRIALMIEPKLIQKTLGSLAHGAIFVSGSNGKSTTTALITGTLASQGLEVFSNPSGGNMPQGIGSAVIGQVSWRGNLSADVAVLEVDEAYGQVLSPFIAPSWVVLTNIQIDQLNRFFEPDRVYSMLHSAAAAATHGVVINGSDANLVDLALELVDKQVVQVSVSEKALSKWPVGALAAPRFGKGEAVNSIPVAVQVLDEVDGVALLALGDDTFQVQLPGKGLHFAIDTALAFAVAKQILDESFDVSAASSAIAGQETVYGRGEIAKYLGVEIQILMMKNPASLRATLVAMENPETEIWIAMDEGTPDPSWIYDIDLSRISAVRTISGSRAWHWATRLSYAGIPVSNVQPDSKKALSEYVRFLKENGKRGTLLTNYEQMMAIRKLMGYLDLESGK</sequence>
<reference evidence="3" key="1">
    <citation type="submission" date="2020-05" db="EMBL/GenBank/DDBJ databases">
        <authorList>
            <person name="Chiriac C."/>
            <person name="Salcher M."/>
            <person name="Ghai R."/>
            <person name="Kavagutti S V."/>
        </authorList>
    </citation>
    <scope>NUCLEOTIDE SEQUENCE</scope>
</reference>
<organism evidence="3">
    <name type="scientific">freshwater metagenome</name>
    <dbReference type="NCBI Taxonomy" id="449393"/>
    <lineage>
        <taxon>unclassified sequences</taxon>
        <taxon>metagenomes</taxon>
        <taxon>ecological metagenomes</taxon>
    </lineage>
</organism>
<dbReference type="GO" id="GO:0009252">
    <property type="term" value="P:peptidoglycan biosynthetic process"/>
    <property type="evidence" value="ECO:0007669"/>
    <property type="project" value="InterPro"/>
</dbReference>
<dbReference type="SUPFAM" id="SSF53623">
    <property type="entry name" value="MurD-like peptide ligases, catalytic domain"/>
    <property type="match status" value="1"/>
</dbReference>
<dbReference type="EMBL" id="CAEZVM010000008">
    <property type="protein sequence ID" value="CAB4627758.1"/>
    <property type="molecule type" value="Genomic_DNA"/>
</dbReference>
<evidence type="ECO:0000259" key="2">
    <source>
        <dbReference type="Pfam" id="PF08353"/>
    </source>
</evidence>
<accession>A0A6J6ITL7</accession>
<dbReference type="AlphaFoldDB" id="A0A6J6ITL7"/>
<proteinExistence type="inferred from homology"/>
<feature type="domain" description="Lipid II isoglutaminyl synthase (glutamine-hydrolyzing) subunit MurT C-terminal" evidence="2">
    <location>
        <begin position="304"/>
        <end position="405"/>
    </location>
</feature>
<feature type="domain" description="Mur ligase central" evidence="1">
    <location>
        <begin position="53"/>
        <end position="194"/>
    </location>
</feature>
<protein>
    <submittedName>
        <fullName evidence="3">Unannotated protein</fullName>
    </submittedName>
</protein>